<evidence type="ECO:0000256" key="9">
    <source>
        <dbReference type="ARBA" id="ARBA00023295"/>
    </source>
</evidence>
<protein>
    <submittedName>
        <fullName evidence="14">Carbohydrate-binding module family 20 protein</fullName>
        <ecNumber evidence="14">3.2.1.1</ecNumber>
    </submittedName>
</protein>
<keyword evidence="4 12" id="KW-0732">Signal</keyword>
<dbReference type="Pfam" id="PF00686">
    <property type="entry name" value="CBM_20"/>
    <property type="match status" value="1"/>
</dbReference>
<keyword evidence="8" id="KW-0119">Carbohydrate metabolism</keyword>
<proteinExistence type="inferred from homology"/>
<reference evidence="15" key="1">
    <citation type="submission" date="2018-05" db="EMBL/GenBank/DDBJ databases">
        <title>Draft genome sequence of Stemphylium lycopersici strain CIDEFI 213.</title>
        <authorList>
            <person name="Medina R."/>
            <person name="Franco M.E.E."/>
            <person name="Lucentini C.G."/>
            <person name="Saparrat M.C.N."/>
            <person name="Balatti P.A."/>
        </authorList>
    </citation>
    <scope>NUCLEOTIDE SEQUENCE [LARGE SCALE GENOMIC DNA]</scope>
    <source>
        <strain evidence="15">CIDEFI 213</strain>
    </source>
</reference>
<comment type="similarity">
    <text evidence="2">Belongs to the glycosyl hydrolase 13 family.</text>
</comment>
<dbReference type="InterPro" id="IPR002347">
    <property type="entry name" value="SDR_fam"/>
</dbReference>
<dbReference type="SUPFAM" id="SSF51011">
    <property type="entry name" value="Glycosyl hydrolase domain"/>
    <property type="match status" value="1"/>
</dbReference>
<evidence type="ECO:0000256" key="7">
    <source>
        <dbReference type="ARBA" id="ARBA00023180"/>
    </source>
</evidence>
<keyword evidence="6" id="KW-0106">Calcium</keyword>
<evidence type="ECO:0000256" key="3">
    <source>
        <dbReference type="ARBA" id="ARBA00022723"/>
    </source>
</evidence>
<evidence type="ECO:0000256" key="4">
    <source>
        <dbReference type="ARBA" id="ARBA00022729"/>
    </source>
</evidence>
<dbReference type="InterPro" id="IPR013784">
    <property type="entry name" value="Carb-bd-like_fold"/>
</dbReference>
<comment type="caution">
    <text evidence="14">The sequence shown here is derived from an EMBL/GenBank/DDBJ whole genome shotgun (WGS) entry which is preliminary data.</text>
</comment>
<dbReference type="PANTHER" id="PTHR10357">
    <property type="entry name" value="ALPHA-AMYLASE FAMILY MEMBER"/>
    <property type="match status" value="1"/>
</dbReference>
<evidence type="ECO:0000256" key="5">
    <source>
        <dbReference type="ARBA" id="ARBA00022801"/>
    </source>
</evidence>
<evidence type="ECO:0000256" key="12">
    <source>
        <dbReference type="SAM" id="SignalP"/>
    </source>
</evidence>
<dbReference type="STRING" id="183478.A0A364NAQ8"/>
<dbReference type="PRINTS" id="PR00081">
    <property type="entry name" value="GDHRDH"/>
</dbReference>
<dbReference type="Pfam" id="PF00106">
    <property type="entry name" value="adh_short"/>
    <property type="match status" value="1"/>
</dbReference>
<dbReference type="Proteomes" id="UP000249619">
    <property type="component" value="Unassembled WGS sequence"/>
</dbReference>
<organism evidence="14 15">
    <name type="scientific">Stemphylium lycopersici</name>
    <name type="common">Tomato gray leaf spot disease fungus</name>
    <name type="synonym">Thyrospora lycopersici</name>
    <dbReference type="NCBI Taxonomy" id="183478"/>
    <lineage>
        <taxon>Eukaryota</taxon>
        <taxon>Fungi</taxon>
        <taxon>Dikarya</taxon>
        <taxon>Ascomycota</taxon>
        <taxon>Pezizomycotina</taxon>
        <taxon>Dothideomycetes</taxon>
        <taxon>Pleosporomycetidae</taxon>
        <taxon>Pleosporales</taxon>
        <taxon>Pleosporineae</taxon>
        <taxon>Pleosporaceae</taxon>
        <taxon>Stemphylium</taxon>
    </lineage>
</organism>
<keyword evidence="5 14" id="KW-0378">Hydrolase</keyword>
<dbReference type="InterPro" id="IPR034836">
    <property type="entry name" value="CBM20_glucoamylase"/>
</dbReference>
<dbReference type="AlphaFoldDB" id="A0A364NAQ8"/>
<dbReference type="GO" id="GO:2001070">
    <property type="term" value="F:starch binding"/>
    <property type="evidence" value="ECO:0007669"/>
    <property type="project" value="InterPro"/>
</dbReference>
<dbReference type="SMART" id="SM01065">
    <property type="entry name" value="CBM_2"/>
    <property type="match status" value="1"/>
</dbReference>
<dbReference type="FunFam" id="3.20.20.80:FF:000120">
    <property type="entry name" value="Alpha-amylase A"/>
    <property type="match status" value="1"/>
</dbReference>
<evidence type="ECO:0000256" key="6">
    <source>
        <dbReference type="ARBA" id="ARBA00022837"/>
    </source>
</evidence>
<evidence type="ECO:0000256" key="11">
    <source>
        <dbReference type="SAM" id="MobiDB-lite"/>
    </source>
</evidence>
<dbReference type="CDD" id="cd05811">
    <property type="entry name" value="CBM20_glucoamylase"/>
    <property type="match status" value="1"/>
</dbReference>
<dbReference type="InterPro" id="IPR006047">
    <property type="entry name" value="GH13_cat_dom"/>
</dbReference>
<dbReference type="EC" id="3.2.1.1" evidence="14"/>
<keyword evidence="7" id="KW-0325">Glycoprotein</keyword>
<evidence type="ECO:0000256" key="10">
    <source>
        <dbReference type="ARBA" id="ARBA00023326"/>
    </source>
</evidence>
<dbReference type="InterPro" id="IPR013783">
    <property type="entry name" value="Ig-like_fold"/>
</dbReference>
<dbReference type="FunFam" id="2.60.40.10:FF:000552">
    <property type="entry name" value="Related to glucoamylase"/>
    <property type="match status" value="1"/>
</dbReference>
<dbReference type="SUPFAM" id="SSF49452">
    <property type="entry name" value="Starch-binding domain-like"/>
    <property type="match status" value="1"/>
</dbReference>
<dbReference type="InterPro" id="IPR017853">
    <property type="entry name" value="GH"/>
</dbReference>
<feature type="signal peptide" evidence="12">
    <location>
        <begin position="1"/>
        <end position="20"/>
    </location>
</feature>
<dbReference type="EMBL" id="QGDH01000026">
    <property type="protein sequence ID" value="RAR14121.1"/>
    <property type="molecule type" value="Genomic_DNA"/>
</dbReference>
<dbReference type="InterPro" id="IPR002044">
    <property type="entry name" value="CBM20"/>
</dbReference>
<dbReference type="GO" id="GO:0000272">
    <property type="term" value="P:polysaccharide catabolic process"/>
    <property type="evidence" value="ECO:0007669"/>
    <property type="project" value="UniProtKB-KW"/>
</dbReference>
<dbReference type="Gene3D" id="2.60.40.10">
    <property type="entry name" value="Immunoglobulins"/>
    <property type="match status" value="1"/>
</dbReference>
<keyword evidence="10" id="KW-0624">Polysaccharide degradation</keyword>
<evidence type="ECO:0000256" key="2">
    <source>
        <dbReference type="ARBA" id="ARBA00008061"/>
    </source>
</evidence>
<dbReference type="CDD" id="cd11319">
    <property type="entry name" value="AmyAc_euk_AmyA"/>
    <property type="match status" value="1"/>
</dbReference>
<sequence length="1044" mass="112694">MLLLNLITTLLFWVTSIVSAADTSAWKSRNIYFVLTDRIARSSSDTGGGQCNDLGNYCGGTFKGLESKLDYIKGLGFDAIWITPVVSNKPAGYHGYWAEDLYAINSNYGSAADLKSLVNTAHSKGIYMMVDVVANHMGPGSITPNRPEPLNQASSYHSACDINYNNQNSVEQCQIAGLPDINTGNSAIRTLLQDWVSWLVKEYNFDGVRIDTVKHVEKDFWPGFSAATGVYNIGEVFDGNPTYLAEYAKLMPGLLNYATYYPMNNFYQQKGSAQALVDMMNTVSNTFPDPSALGNFLDNHDNKRWLNVKNDKTLLKNALAYVILARGIPIVYYGTEQGYAGGDDPANREDLWRSGFNTNSDLYQAIKKLSGARKSAGGLAGNDHVHLYVADTAYAWSRAGGNLIVLTTNAGGNSNAQHCFNTQKANGKWSNVYGNGAEVTADGNGRICVTATNGEPVVLVAGSGTPTGTTMSTRTATATSTACPTAVSVSFTHRVVTVPGDTIRITGNTAQLGNWTPSKGLALSASSYTSSNPVWKITVPLAAGSSVQYKFVKISSGGTTTWEADPNRSYTAPTCQASASLSSSWQGTIPYIAPSNNTRTAAAPPNPMYQTATGAVIGMPIPNLIPQGAGSSTRPDTTLGRPENRKTDGEVCINPRRNMFHWKQSVHAFSRDRLAQFSVTQALAALALARLYTPQAPPQADLSGQTAIVTGANSGIGFSIATSLAKQGATVYLACRNREKGAAAVKAIVSSLIALGGDAAAAKRVILCPLDVSDLNSVRDFCSKWETENQGQKINMLVHNAGIAEPPRNVRPTDDKGRNLIHVTNFLGSFLMTRLLEGQLSDDARVVFTSSTGHFGAIDTVLDARPPGRSSKNKDAQGLFERAVGRVNAWLGWDDSPAPAYYHSKAHQVLFASLLQRYFDASTSKTRTAHAFSPGFSSTAIFADFSLGWRAWVSSPLFALLKVSHRYVAVSTDEAAKTGVWLAACGGRGDDGKAVGGGYWEWMERKMSLVDFERARLGEVFKERVEGVWRAWEEDTECEWNVKF</sequence>
<feature type="domain" description="CBM20" evidence="13">
    <location>
        <begin position="481"/>
        <end position="587"/>
    </location>
</feature>
<comment type="cofactor">
    <cofactor evidence="1">
        <name>Ca(2+)</name>
        <dbReference type="ChEBI" id="CHEBI:29108"/>
    </cofactor>
</comment>
<keyword evidence="15" id="KW-1185">Reference proteome</keyword>
<dbReference type="GO" id="GO:0004556">
    <property type="term" value="F:alpha-amylase activity"/>
    <property type="evidence" value="ECO:0007669"/>
    <property type="project" value="UniProtKB-EC"/>
</dbReference>
<dbReference type="SMART" id="SM00642">
    <property type="entry name" value="Aamy"/>
    <property type="match status" value="1"/>
</dbReference>
<feature type="region of interest" description="Disordered" evidence="11">
    <location>
        <begin position="627"/>
        <end position="650"/>
    </location>
</feature>
<dbReference type="PANTHER" id="PTHR10357:SF212">
    <property type="entry name" value="ALPHA-AMYLASE"/>
    <property type="match status" value="1"/>
</dbReference>
<accession>A0A364NAQ8</accession>
<gene>
    <name evidence="14" type="ORF">DDE83_002539</name>
</gene>
<dbReference type="PROSITE" id="PS51166">
    <property type="entry name" value="CBM20"/>
    <property type="match status" value="1"/>
</dbReference>
<keyword evidence="3" id="KW-0479">Metal-binding</keyword>
<dbReference type="Gene3D" id="3.40.50.720">
    <property type="entry name" value="NAD(P)-binding Rossmann-like Domain"/>
    <property type="match status" value="1"/>
</dbReference>
<keyword evidence="9 14" id="KW-0326">Glycosidase</keyword>
<dbReference type="Gene3D" id="3.20.20.80">
    <property type="entry name" value="Glycosidases"/>
    <property type="match status" value="1"/>
</dbReference>
<dbReference type="SUPFAM" id="SSF51735">
    <property type="entry name" value="NAD(P)-binding Rossmann-fold domains"/>
    <property type="match status" value="1"/>
</dbReference>
<name>A0A364NAQ8_STELY</name>
<dbReference type="SUPFAM" id="SSF51445">
    <property type="entry name" value="(Trans)glycosidases"/>
    <property type="match status" value="1"/>
</dbReference>
<dbReference type="InterPro" id="IPR036291">
    <property type="entry name" value="NAD(P)-bd_dom_sf"/>
</dbReference>
<evidence type="ECO:0000313" key="15">
    <source>
        <dbReference type="Proteomes" id="UP000249619"/>
    </source>
</evidence>
<evidence type="ECO:0000256" key="1">
    <source>
        <dbReference type="ARBA" id="ARBA00001913"/>
    </source>
</evidence>
<evidence type="ECO:0000313" key="14">
    <source>
        <dbReference type="EMBL" id="RAR14121.1"/>
    </source>
</evidence>
<evidence type="ECO:0000259" key="13">
    <source>
        <dbReference type="PROSITE" id="PS51166"/>
    </source>
</evidence>
<evidence type="ECO:0000256" key="8">
    <source>
        <dbReference type="ARBA" id="ARBA00023277"/>
    </source>
</evidence>
<dbReference type="Pfam" id="PF00128">
    <property type="entry name" value="Alpha-amylase"/>
    <property type="match status" value="1"/>
</dbReference>
<feature type="chain" id="PRO_5016882715" evidence="12">
    <location>
        <begin position="21"/>
        <end position="1044"/>
    </location>
</feature>
<dbReference type="GO" id="GO:0046872">
    <property type="term" value="F:metal ion binding"/>
    <property type="evidence" value="ECO:0007669"/>
    <property type="project" value="UniProtKB-KW"/>
</dbReference>